<accession>A0AC34F7R2</accession>
<organism evidence="1 2">
    <name type="scientific">Panagrolaimus sp. ES5</name>
    <dbReference type="NCBI Taxonomy" id="591445"/>
    <lineage>
        <taxon>Eukaryota</taxon>
        <taxon>Metazoa</taxon>
        <taxon>Ecdysozoa</taxon>
        <taxon>Nematoda</taxon>
        <taxon>Chromadorea</taxon>
        <taxon>Rhabditida</taxon>
        <taxon>Tylenchina</taxon>
        <taxon>Panagrolaimomorpha</taxon>
        <taxon>Panagrolaimoidea</taxon>
        <taxon>Panagrolaimidae</taxon>
        <taxon>Panagrolaimus</taxon>
    </lineage>
</organism>
<dbReference type="WBParaSite" id="ES5_v2.g13208.t1">
    <property type="protein sequence ID" value="ES5_v2.g13208.t1"/>
    <property type="gene ID" value="ES5_v2.g13208"/>
</dbReference>
<evidence type="ECO:0000313" key="2">
    <source>
        <dbReference type="WBParaSite" id="ES5_v2.g13208.t1"/>
    </source>
</evidence>
<evidence type="ECO:0000313" key="1">
    <source>
        <dbReference type="Proteomes" id="UP000887579"/>
    </source>
</evidence>
<proteinExistence type="predicted"/>
<reference evidence="2" key="1">
    <citation type="submission" date="2022-11" db="UniProtKB">
        <authorList>
            <consortium name="WormBaseParasite"/>
        </authorList>
    </citation>
    <scope>IDENTIFICATION</scope>
</reference>
<dbReference type="Proteomes" id="UP000887579">
    <property type="component" value="Unplaced"/>
</dbReference>
<sequence length="122" mass="14000">MKTSIIFGVLILGTVSAVYVPLPPKFADHCILDDGTNLYKPENQYQVPWFNVDLDADPYTRFQEISGIYKDNIKDLLQQIKNLITPFIPDALNIVDDVFGSMDQYLAAPYRDEIRVRIFSVR</sequence>
<protein>
    <submittedName>
        <fullName evidence="2">Acid ceramidase N-terminal domain-containing protein</fullName>
    </submittedName>
</protein>
<name>A0AC34F7R2_9BILA</name>